<organism evidence="2 3">
    <name type="scientific">Acinetobacter pittii (strain PHEA-2)</name>
    <dbReference type="NCBI Taxonomy" id="871585"/>
    <lineage>
        <taxon>Bacteria</taxon>
        <taxon>Pseudomonadati</taxon>
        <taxon>Pseudomonadota</taxon>
        <taxon>Gammaproteobacteria</taxon>
        <taxon>Moraxellales</taxon>
        <taxon>Moraxellaceae</taxon>
        <taxon>Acinetobacter</taxon>
        <taxon>Acinetobacter calcoaceticus/baumannii complex</taxon>
    </lineage>
</organism>
<dbReference type="OrthoDB" id="6700206at2"/>
<reference key="1">
    <citation type="submission" date="2010-08" db="EMBL/GenBank/DDBJ databases">
        <title>The genome sequence of a nonpathogenic wastewater-adapted bacterium Acinetobacter calcoaceticus PHEA-2 and comparative genomics insights into environmental adaptation.</title>
        <authorList>
            <person name="Zhan Y."/>
            <person name="Yan Y."/>
            <person name="Zhang W."/>
            <person name="Chen M."/>
            <person name="Ping S."/>
            <person name="Lu W."/>
            <person name="Lin M."/>
        </authorList>
    </citation>
    <scope>NUCLEOTIDE SEQUENCE</scope>
    <source>
        <strain>PHEA-2</strain>
    </source>
</reference>
<protein>
    <recommendedName>
        <fullName evidence="1">Biofilm-associated protein BapA-like prefix-like domain-containing protein</fullName>
    </recommendedName>
</protein>
<dbReference type="Pfam" id="PF22783">
    <property type="entry name" value="BapA_N"/>
    <property type="match status" value="1"/>
</dbReference>
<dbReference type="HOGENOM" id="CLU_004363_2_0_6"/>
<name>F0KP44_ACIP2</name>
<sequence length="130" mass="14624">MSEIRVVSKESHETLEITTKDTVSLSEASVILIKVNKDDVSEIRQDGRNAIITLKNGEQIVIVDFFNGSNYSTDNSLVFEDNNHKLIWVQFTDANGALLENITYSYIDSIEPLLYHDGVASPWAWLSCSK</sequence>
<dbReference type="NCBIfam" id="NF033677">
    <property type="entry name" value="biofilm_BapA_N"/>
    <property type="match status" value="1"/>
</dbReference>
<dbReference type="RefSeq" id="WP_014208472.1">
    <property type="nucleotide sequence ID" value="NC_016603.1"/>
</dbReference>
<proteinExistence type="predicted"/>
<dbReference type="InterPro" id="IPR048051">
    <property type="entry name" value="BapA-like_prefix-like"/>
</dbReference>
<dbReference type="KEGG" id="acc:BDGL_003599"/>
<evidence type="ECO:0000313" key="3">
    <source>
        <dbReference type="Proteomes" id="UP000007477"/>
    </source>
</evidence>
<dbReference type="STRING" id="871585.BDGL_003599"/>
<dbReference type="AlphaFoldDB" id="F0KP44"/>
<evidence type="ECO:0000313" key="2">
    <source>
        <dbReference type="EMBL" id="ADY84185.1"/>
    </source>
</evidence>
<dbReference type="RefSeq" id="YP_004997867.1">
    <property type="nucleotide sequence ID" value="NC_016603.1"/>
</dbReference>
<dbReference type="Proteomes" id="UP000007477">
    <property type="component" value="Chromosome"/>
</dbReference>
<reference evidence="2 3" key="2">
    <citation type="journal article" date="2011" name="J. Bacteriol.">
        <title>Genome sequence of Acinetobacter calcoaceticus PHEA-2, isolated from industry wastewater.</title>
        <authorList>
            <person name="Zhan Y."/>
            <person name="Yan Y."/>
            <person name="Zhang W."/>
            <person name="Yu H."/>
            <person name="Chen M."/>
            <person name="Lu W."/>
            <person name="Ping S."/>
            <person name="Peng Z."/>
            <person name="Yuan M."/>
            <person name="Zhou Z."/>
            <person name="Elmerich C."/>
            <person name="Lin M."/>
        </authorList>
    </citation>
    <scope>NUCLEOTIDE SEQUENCE [LARGE SCALE GENOMIC DNA]</scope>
    <source>
        <strain evidence="2 3">PHEA-2</strain>
    </source>
</reference>
<accession>F0KP44</accession>
<gene>
    <name evidence="2" type="ordered locus">BDGL_003599</name>
</gene>
<dbReference type="eggNOG" id="COG2373">
    <property type="taxonomic scope" value="Bacteria"/>
</dbReference>
<keyword evidence="3" id="KW-1185">Reference proteome</keyword>
<dbReference type="EMBL" id="CP002177">
    <property type="protein sequence ID" value="ADY84185.1"/>
    <property type="molecule type" value="Genomic_DNA"/>
</dbReference>
<feature type="domain" description="Biofilm-associated protein BapA-like prefix-like" evidence="1">
    <location>
        <begin position="1"/>
        <end position="126"/>
    </location>
</feature>
<evidence type="ECO:0000259" key="1">
    <source>
        <dbReference type="Pfam" id="PF22783"/>
    </source>
</evidence>
<dbReference type="GeneID" id="11638275"/>